<feature type="compositionally biased region" description="Basic and acidic residues" evidence="10">
    <location>
        <begin position="67"/>
        <end position="77"/>
    </location>
</feature>
<evidence type="ECO:0000256" key="2">
    <source>
        <dbReference type="ARBA" id="ARBA00022679"/>
    </source>
</evidence>
<accession>A0ABR3K0N4</accession>
<comment type="subcellular location">
    <subcellularLocation>
        <location evidence="1">Nucleus</location>
    </subcellularLocation>
</comment>
<feature type="domain" description="RING-type" evidence="11">
    <location>
        <begin position="116"/>
        <end position="156"/>
    </location>
</feature>
<keyword evidence="3" id="KW-0479">Metal-binding</keyword>
<keyword evidence="2" id="KW-0808">Transferase</keyword>
<evidence type="ECO:0000256" key="9">
    <source>
        <dbReference type="PROSITE-ProRule" id="PRU00175"/>
    </source>
</evidence>
<dbReference type="PANTHER" id="PTHR16079">
    <property type="entry name" value="UBIQUITIN LIGASE PROTEIN CHFR"/>
    <property type="match status" value="1"/>
</dbReference>
<evidence type="ECO:0000256" key="5">
    <source>
        <dbReference type="ARBA" id="ARBA00022786"/>
    </source>
</evidence>
<keyword evidence="4 9" id="KW-0863">Zinc-finger</keyword>
<dbReference type="Pfam" id="PF00097">
    <property type="entry name" value="zf-C3HC4"/>
    <property type="match status" value="1"/>
</dbReference>
<dbReference type="InterPro" id="IPR040909">
    <property type="entry name" value="CHFR_Znf-CRD"/>
</dbReference>
<keyword evidence="8" id="KW-0131">Cell cycle</keyword>
<dbReference type="InterPro" id="IPR018957">
    <property type="entry name" value="Znf_C3HC4_RING-type"/>
</dbReference>
<comment type="caution">
    <text evidence="12">The sequence shown here is derived from an EMBL/GenBank/DDBJ whole genome shotgun (WGS) entry which is preliminary data.</text>
</comment>
<dbReference type="SUPFAM" id="SSF57850">
    <property type="entry name" value="RING/U-box"/>
    <property type="match status" value="1"/>
</dbReference>
<feature type="region of interest" description="Disordered" evidence="10">
    <location>
        <begin position="54"/>
        <end position="78"/>
    </location>
</feature>
<keyword evidence="6" id="KW-0862">Zinc</keyword>
<evidence type="ECO:0000256" key="8">
    <source>
        <dbReference type="ARBA" id="ARBA00023306"/>
    </source>
</evidence>
<name>A0ABR3K0N4_9AGAR</name>
<keyword evidence="7" id="KW-0539">Nucleus</keyword>
<gene>
    <name evidence="12" type="ORF">HGRIS_006255</name>
</gene>
<evidence type="ECO:0000256" key="1">
    <source>
        <dbReference type="ARBA" id="ARBA00004123"/>
    </source>
</evidence>
<evidence type="ECO:0000256" key="10">
    <source>
        <dbReference type="SAM" id="MobiDB-lite"/>
    </source>
</evidence>
<evidence type="ECO:0000256" key="3">
    <source>
        <dbReference type="ARBA" id="ARBA00022723"/>
    </source>
</evidence>
<evidence type="ECO:0000256" key="6">
    <source>
        <dbReference type="ARBA" id="ARBA00022833"/>
    </source>
</evidence>
<proteinExistence type="predicted"/>
<dbReference type="InterPro" id="IPR013083">
    <property type="entry name" value="Znf_RING/FYVE/PHD"/>
</dbReference>
<dbReference type="Pfam" id="PF17979">
    <property type="entry name" value="zf-CRD"/>
    <property type="match status" value="1"/>
</dbReference>
<evidence type="ECO:0000256" key="4">
    <source>
        <dbReference type="ARBA" id="ARBA00022771"/>
    </source>
</evidence>
<evidence type="ECO:0000259" key="11">
    <source>
        <dbReference type="PROSITE" id="PS50089"/>
    </source>
</evidence>
<dbReference type="EMBL" id="JASNQZ010000001">
    <property type="protein sequence ID" value="KAL0961296.1"/>
    <property type="molecule type" value="Genomic_DNA"/>
</dbReference>
<protein>
    <recommendedName>
        <fullName evidence="11">RING-type domain-containing protein</fullName>
    </recommendedName>
</protein>
<dbReference type="InterPro" id="IPR001841">
    <property type="entry name" value="Znf_RING"/>
</dbReference>
<dbReference type="Proteomes" id="UP001556367">
    <property type="component" value="Unassembled WGS sequence"/>
</dbReference>
<evidence type="ECO:0000256" key="7">
    <source>
        <dbReference type="ARBA" id="ARBA00023242"/>
    </source>
</evidence>
<keyword evidence="5" id="KW-0833">Ubl conjugation pathway</keyword>
<organism evidence="12 13">
    <name type="scientific">Hohenbuehelia grisea</name>
    <dbReference type="NCBI Taxonomy" id="104357"/>
    <lineage>
        <taxon>Eukaryota</taxon>
        <taxon>Fungi</taxon>
        <taxon>Dikarya</taxon>
        <taxon>Basidiomycota</taxon>
        <taxon>Agaricomycotina</taxon>
        <taxon>Agaricomycetes</taxon>
        <taxon>Agaricomycetidae</taxon>
        <taxon>Agaricales</taxon>
        <taxon>Pleurotineae</taxon>
        <taxon>Pleurotaceae</taxon>
        <taxon>Hohenbuehelia</taxon>
    </lineage>
</organism>
<keyword evidence="13" id="KW-1185">Reference proteome</keyword>
<dbReference type="Gene3D" id="3.30.40.10">
    <property type="entry name" value="Zinc/RING finger domain, C3HC4 (zinc finger)"/>
    <property type="match status" value="1"/>
</dbReference>
<dbReference type="InterPro" id="IPR052256">
    <property type="entry name" value="E3_ubiquitin-ligase_CHFR"/>
</dbReference>
<evidence type="ECO:0000313" key="12">
    <source>
        <dbReference type="EMBL" id="KAL0961296.1"/>
    </source>
</evidence>
<dbReference type="PANTHER" id="PTHR16079:SF4">
    <property type="entry name" value="E3 UBIQUITIN-PROTEIN LIGASE CHFR"/>
    <property type="match status" value="1"/>
</dbReference>
<reference evidence="13" key="1">
    <citation type="submission" date="2024-06" db="EMBL/GenBank/DDBJ databases">
        <title>Multi-omics analyses provide insights into the biosynthesis of the anticancer antibiotic pleurotin in Hohenbuehelia grisea.</title>
        <authorList>
            <person name="Weaver J.A."/>
            <person name="Alberti F."/>
        </authorList>
    </citation>
    <scope>NUCLEOTIDE SEQUENCE [LARGE SCALE GENOMIC DNA]</scope>
    <source>
        <strain evidence="13">T-177</strain>
    </source>
</reference>
<evidence type="ECO:0000313" key="13">
    <source>
        <dbReference type="Proteomes" id="UP001556367"/>
    </source>
</evidence>
<sequence>MLIVRRTLRACERHKFGPFLFLTFIFQSMADHQHPLSINFLAHLHHSLPVAGPSTLKRRASPSFGDMEARKRPREEATQVADEDLPVASSGSTQVAALGAIDGARLADDLLEELQCACCSALVYRPVLVSPCQHFFCGSCCVSWIRNGGTNCPACRGVSNAVTPFRAIQPILDMLLRAAPHMARSERERIQADELYENGKSMRIPLPREASPEPNLNHSTEYVLPCPHCAPGNQYGWRCPQPIADPGADLDHAWPLDDGCPPGHQHCGNCEDLLATMAPSTSKCDLCLVYFCGIGVQGRCQAVPLAAQHPHEMSDVGDLLMSRELYDAFDENTVEVDIMLDYMTAQGLTPRHVYREIITHIQSQPDGFKPLIEMELFMDIHGTGVVQDTDPDAPKNLICRLCAREVLLWGIGDWWVRERQKGFLEEHVMARKDCPDGAQCGHQKDPAHAKEFNHIIAPPPSNAEEPAPPLVEGHHVDPVGQTRVAANDGLGGFALNDVPLDF</sequence>
<dbReference type="PROSITE" id="PS50089">
    <property type="entry name" value="ZF_RING_2"/>
    <property type="match status" value="1"/>
</dbReference>